<dbReference type="PATRIC" id="fig|1235787.3.peg.3331"/>
<dbReference type="Proteomes" id="UP000014212">
    <property type="component" value="Unassembled WGS sequence"/>
</dbReference>
<evidence type="ECO:0000313" key="3">
    <source>
        <dbReference type="EMBL" id="EOS06412.1"/>
    </source>
</evidence>
<dbReference type="Pfam" id="PF13498">
    <property type="entry name" value="DUF4122"/>
    <property type="match status" value="1"/>
</dbReference>
<protein>
    <recommendedName>
        <fullName evidence="5">DUF4122 domain-containing protein</fullName>
    </recommendedName>
</protein>
<organism evidence="3 4">
    <name type="scientific">Bacteroides uniformis dnLKV2</name>
    <dbReference type="NCBI Taxonomy" id="1235787"/>
    <lineage>
        <taxon>Bacteria</taxon>
        <taxon>Pseudomonadati</taxon>
        <taxon>Bacteroidota</taxon>
        <taxon>Bacteroidia</taxon>
        <taxon>Bacteroidales</taxon>
        <taxon>Bacteroidaceae</taxon>
        <taxon>Bacteroides</taxon>
    </lineage>
</organism>
<evidence type="ECO:0000256" key="2">
    <source>
        <dbReference type="SAM" id="Phobius"/>
    </source>
</evidence>
<evidence type="ECO:0000256" key="1">
    <source>
        <dbReference type="SAM" id="MobiDB-lite"/>
    </source>
</evidence>
<dbReference type="EMBL" id="ASSO01000011">
    <property type="protein sequence ID" value="EOS06412.1"/>
    <property type="molecule type" value="Genomic_DNA"/>
</dbReference>
<keyword evidence="2" id="KW-0812">Transmembrane</keyword>
<sequence length="245" mass="28885">MMTKIYLTVNIICAVYILYRLWFFLFRRKAEGLWDRLYRWARIIRIMMWRWHKIRMVAKAERRKRRTVRNQKKKKEVAAVAPSTYCEVIGKTKSVYIPDPKKAKEPVRSEPLPESDFIGEDDDISADDVDDILEPMDEEDLQELMEPGLSEADPDFSQSMTYDDINNMVAVASGANKDETDTIRAVETLYSIRQSDIYEFILSESDNKDRIERLMNERFDEKAAPNKHSERLETQTSGFDWSQYV</sequence>
<accession>R9HQW3</accession>
<evidence type="ECO:0000313" key="4">
    <source>
        <dbReference type="Proteomes" id="UP000014212"/>
    </source>
</evidence>
<reference evidence="3 4" key="1">
    <citation type="submission" date="2013-04" db="EMBL/GenBank/DDBJ databases">
        <title>The Genome Sequence of Bacteroides uniformis dnLKV2.</title>
        <authorList>
            <consortium name="The Broad Institute Genomics Platform"/>
            <consortium name="The Broad Institute Genome Sequencing Center for Infectious Disease"/>
            <person name="Earl A."/>
            <person name="Xavier R."/>
            <person name="Kuhn K."/>
            <person name="Stappenbeck T."/>
            <person name="Walker B."/>
            <person name="Young S."/>
            <person name="Zeng Q."/>
            <person name="Gargeya S."/>
            <person name="Fitzgerald M."/>
            <person name="Haas B."/>
            <person name="Abouelleil A."/>
            <person name="Allen A.W."/>
            <person name="Alvarado L."/>
            <person name="Arachchi H.M."/>
            <person name="Berlin A.M."/>
            <person name="Chapman S.B."/>
            <person name="Gainer-Dewar J."/>
            <person name="Goldberg J."/>
            <person name="Griggs A."/>
            <person name="Gujja S."/>
            <person name="Hansen M."/>
            <person name="Howarth C."/>
            <person name="Imamovic A."/>
            <person name="Ireland A."/>
            <person name="Larimer J."/>
            <person name="McCowan C."/>
            <person name="Murphy C."/>
            <person name="Pearson M."/>
            <person name="Poon T.W."/>
            <person name="Priest M."/>
            <person name="Roberts A."/>
            <person name="Saif S."/>
            <person name="Shea T."/>
            <person name="Sisk P."/>
            <person name="Sykes S."/>
            <person name="Wortman J."/>
            <person name="Nusbaum C."/>
            <person name="Birren B."/>
        </authorList>
    </citation>
    <scope>NUCLEOTIDE SEQUENCE [LARGE SCALE GENOMIC DNA]</scope>
    <source>
        <strain evidence="4">dnLKV2</strain>
    </source>
</reference>
<feature type="compositionally biased region" description="Basic and acidic residues" evidence="1">
    <location>
        <begin position="220"/>
        <end position="233"/>
    </location>
</feature>
<feature type="compositionally biased region" description="Polar residues" evidence="1">
    <location>
        <begin position="234"/>
        <end position="245"/>
    </location>
</feature>
<feature type="region of interest" description="Disordered" evidence="1">
    <location>
        <begin position="100"/>
        <end position="120"/>
    </location>
</feature>
<dbReference type="InterPro" id="IPR025190">
    <property type="entry name" value="DUF4122"/>
</dbReference>
<dbReference type="AlphaFoldDB" id="R9HQW3"/>
<gene>
    <name evidence="3" type="ORF">C801_03278</name>
</gene>
<feature type="region of interest" description="Disordered" evidence="1">
    <location>
        <begin position="220"/>
        <end position="245"/>
    </location>
</feature>
<proteinExistence type="predicted"/>
<keyword evidence="2" id="KW-1133">Transmembrane helix</keyword>
<evidence type="ECO:0008006" key="5">
    <source>
        <dbReference type="Google" id="ProtNLM"/>
    </source>
</evidence>
<dbReference type="HOGENOM" id="CLU_1060312_0_0_10"/>
<keyword evidence="2" id="KW-0472">Membrane</keyword>
<feature type="transmembrane region" description="Helical" evidence="2">
    <location>
        <begin position="6"/>
        <end position="26"/>
    </location>
</feature>
<name>R9HQW3_BACUN</name>
<comment type="caution">
    <text evidence="3">The sequence shown here is derived from an EMBL/GenBank/DDBJ whole genome shotgun (WGS) entry which is preliminary data.</text>
</comment>
<dbReference type="RefSeq" id="WP_016274046.1">
    <property type="nucleotide sequence ID" value="NZ_KE159488.1"/>
</dbReference>